<feature type="region of interest" description="Disordered" evidence="1">
    <location>
        <begin position="732"/>
        <end position="753"/>
    </location>
</feature>
<protein>
    <submittedName>
        <fullName evidence="3">Dynamin family protein</fullName>
    </submittedName>
</protein>
<dbReference type="Pfam" id="PF00350">
    <property type="entry name" value="Dynamin_N"/>
    <property type="match status" value="1"/>
</dbReference>
<dbReference type="OrthoDB" id="466583at2"/>
<comment type="caution">
    <text evidence="3">The sequence shown here is derived from an EMBL/GenBank/DDBJ whole genome shotgun (WGS) entry which is preliminary data.</text>
</comment>
<dbReference type="Gene3D" id="3.40.50.300">
    <property type="entry name" value="P-loop containing nucleotide triphosphate hydrolases"/>
    <property type="match status" value="1"/>
</dbReference>
<feature type="compositionally biased region" description="Basic and acidic residues" evidence="1">
    <location>
        <begin position="732"/>
        <end position="742"/>
    </location>
</feature>
<dbReference type="AlphaFoldDB" id="A0A318KAV5"/>
<name>A0A318KAV5_9NOCA</name>
<organism evidence="3 4">
    <name type="scientific">Nocardia tenerifensis</name>
    <dbReference type="NCBI Taxonomy" id="228006"/>
    <lineage>
        <taxon>Bacteria</taxon>
        <taxon>Bacillati</taxon>
        <taxon>Actinomycetota</taxon>
        <taxon>Actinomycetes</taxon>
        <taxon>Mycobacteriales</taxon>
        <taxon>Nocardiaceae</taxon>
        <taxon>Nocardia</taxon>
    </lineage>
</organism>
<dbReference type="InterPro" id="IPR027417">
    <property type="entry name" value="P-loop_NTPase"/>
</dbReference>
<dbReference type="EMBL" id="QJKF01000001">
    <property type="protein sequence ID" value="PXX71681.1"/>
    <property type="molecule type" value="Genomic_DNA"/>
</dbReference>
<sequence length="865" mass="94835">MAEGVDDSVGSDESGRARTHLIEELNDLREYAAKLRDVAASLPPEPVIDEVRDTLVREADKLIALADEPITVGMVGTYSAGKSLLLGLLLGAPDLLPVSDDPTTANVTVLQLRQGREGDPTLITRAALQYLSHDEVSACVATMLDELTSRCASAGMIPETLAALHRMRGLPTADFWREFGSWARTNAWPTRSPSIRLAVRELLRVGGAVLTAPWALGWSKPIGADVFRAALSLPAPVADPTVFPDWFRGTIRDRRQTGEVDASSLRATLPLIRRVVLDIAVPTHIWDLTALCGHNALALLDFPGLGADVSEIRDRGLARRELADVTTIFVLLHGQRVSDAAAMTILDMLDRAPEDIHDSVLVGIGRFDQLPHSISSDLATGPSARLSDSQLTGGVLAAVLSSARQLLGSDRDERIHFHSAMLGIAALDRRFADRGRYSPEFAAERSLAEHIPRALDNGASWSRIVGRLVVDDPGSVLAPALTAYADDGGVRRIRDGVERHVQTHGLRIRRAQLLRQADRLETTQQRLIDALRLHGPRENDETRAQRDVVESLVESVRNSLAHLADRSTLELADPRTVRVNGQAGLTDSVRQLIVGEIFGWPEWSALFAAVRDGVVCARLGDELIFDQEDEEDQPSRLPLSTREFEARFTEAVTLGERFARDRAWTLLAEWARRADVERSALHHRRAEIITPAVQQRLCAQFAGRGYPRYLDRALNLEWLPDTTRKNVEQRMARRAEAGRNDENAADTDDPVGKFPLRRNAGFAWDPGMPEAVRASVVTAVAGHQIRPARLRRELVNGAVDLVISRISAEQAEIAWVVAELLRRSRARLDAPELFVATVIGIEDDHPTDPAADLAAVRHPARGGGG</sequence>
<dbReference type="RefSeq" id="WP_110293361.1">
    <property type="nucleotide sequence ID" value="NZ_QJKF01000001.1"/>
</dbReference>
<evidence type="ECO:0000313" key="4">
    <source>
        <dbReference type="Proteomes" id="UP000247569"/>
    </source>
</evidence>
<evidence type="ECO:0000313" key="3">
    <source>
        <dbReference type="EMBL" id="PXX71681.1"/>
    </source>
</evidence>
<evidence type="ECO:0000259" key="2">
    <source>
        <dbReference type="Pfam" id="PF00350"/>
    </source>
</evidence>
<dbReference type="InterPro" id="IPR045063">
    <property type="entry name" value="Dynamin_N"/>
</dbReference>
<keyword evidence="4" id="KW-1185">Reference proteome</keyword>
<dbReference type="Proteomes" id="UP000247569">
    <property type="component" value="Unassembled WGS sequence"/>
</dbReference>
<proteinExistence type="predicted"/>
<accession>A0A318KAV5</accession>
<gene>
    <name evidence="3" type="ORF">DFR70_1011115</name>
</gene>
<reference evidence="3 4" key="1">
    <citation type="submission" date="2018-05" db="EMBL/GenBank/DDBJ databases">
        <title>Genomic Encyclopedia of Type Strains, Phase IV (KMG-IV): sequencing the most valuable type-strain genomes for metagenomic binning, comparative biology and taxonomic classification.</title>
        <authorList>
            <person name="Goeker M."/>
        </authorList>
    </citation>
    <scope>NUCLEOTIDE SEQUENCE [LARGE SCALE GENOMIC DNA]</scope>
    <source>
        <strain evidence="3 4">DSM 44704</strain>
    </source>
</reference>
<dbReference type="SUPFAM" id="SSF52540">
    <property type="entry name" value="P-loop containing nucleoside triphosphate hydrolases"/>
    <property type="match status" value="1"/>
</dbReference>
<feature type="domain" description="Dynamin N-terminal" evidence="2">
    <location>
        <begin position="72"/>
        <end position="118"/>
    </location>
</feature>
<evidence type="ECO:0000256" key="1">
    <source>
        <dbReference type="SAM" id="MobiDB-lite"/>
    </source>
</evidence>